<name>A0A4R6K9A0_9ACTN</name>
<comment type="caution">
    <text evidence="1">The sequence shown here is derived from an EMBL/GenBank/DDBJ whole genome shotgun (WGS) entry which is preliminary data.</text>
</comment>
<sequence>MYDVVLLVEEELSAPDAQRVVELYEHVPDQVGFHLVIPCEDARARVESSLASLAGTELYGMAAERYSISSDEEALKAQQAAQQAIDAEATASLDRSIDRLRSLDQSADGLITHGRPVDELLEQIKRMNGQEVVVLTRPHVVAEFFHVDWSAQARRHLGVPVLHLLELHQDSPVEPGS</sequence>
<reference evidence="1 2" key="1">
    <citation type="submission" date="2019-03" db="EMBL/GenBank/DDBJ databases">
        <title>Genomic Encyclopedia of Type Strains, Phase III (KMG-III): the genomes of soil and plant-associated and newly described type strains.</title>
        <authorList>
            <person name="Whitman W."/>
        </authorList>
    </citation>
    <scope>NUCLEOTIDE SEQUENCE [LARGE SCALE GENOMIC DNA]</scope>
    <source>
        <strain evidence="1 2">VKM Ac-2527</strain>
    </source>
</reference>
<dbReference type="Proteomes" id="UP000295388">
    <property type="component" value="Unassembled WGS sequence"/>
</dbReference>
<protein>
    <recommendedName>
        <fullName evidence="3">Universal stress protein family protein</fullName>
    </recommendedName>
</protein>
<gene>
    <name evidence="1" type="ORF">EV643_111235</name>
</gene>
<dbReference type="InterPro" id="IPR014729">
    <property type="entry name" value="Rossmann-like_a/b/a_fold"/>
</dbReference>
<evidence type="ECO:0000313" key="1">
    <source>
        <dbReference type="EMBL" id="TDO46382.1"/>
    </source>
</evidence>
<organism evidence="1 2">
    <name type="scientific">Kribbella caucasensis</name>
    <dbReference type="NCBI Taxonomy" id="2512215"/>
    <lineage>
        <taxon>Bacteria</taxon>
        <taxon>Bacillati</taxon>
        <taxon>Actinomycetota</taxon>
        <taxon>Actinomycetes</taxon>
        <taxon>Propionibacteriales</taxon>
        <taxon>Kribbellaceae</taxon>
        <taxon>Kribbella</taxon>
    </lineage>
</organism>
<dbReference type="AlphaFoldDB" id="A0A4R6K9A0"/>
<dbReference type="EMBL" id="SNWQ01000011">
    <property type="protein sequence ID" value="TDO46382.1"/>
    <property type="molecule type" value="Genomic_DNA"/>
</dbReference>
<evidence type="ECO:0000313" key="2">
    <source>
        <dbReference type="Proteomes" id="UP000295388"/>
    </source>
</evidence>
<proteinExistence type="predicted"/>
<dbReference type="SUPFAM" id="SSF52402">
    <property type="entry name" value="Adenine nucleotide alpha hydrolases-like"/>
    <property type="match status" value="1"/>
</dbReference>
<evidence type="ECO:0008006" key="3">
    <source>
        <dbReference type="Google" id="ProtNLM"/>
    </source>
</evidence>
<accession>A0A4R6K9A0</accession>
<dbReference type="Gene3D" id="3.40.50.620">
    <property type="entry name" value="HUPs"/>
    <property type="match status" value="1"/>
</dbReference>
<keyword evidence="2" id="KW-1185">Reference proteome</keyword>
<dbReference type="OrthoDB" id="3825223at2"/>
<dbReference type="RefSeq" id="WP_133802251.1">
    <property type="nucleotide sequence ID" value="NZ_SNWQ01000011.1"/>
</dbReference>